<dbReference type="GeneID" id="79843491"/>
<name>D3MU86_9FIRM</name>
<proteinExistence type="predicted"/>
<dbReference type="Proteomes" id="UP000004206">
    <property type="component" value="Unassembled WGS sequence"/>
</dbReference>
<gene>
    <name evidence="1" type="ORF">HMPREF0631_1392</name>
</gene>
<reference evidence="1 2" key="1">
    <citation type="submission" date="2010-01" db="EMBL/GenBank/DDBJ databases">
        <authorList>
            <person name="Dodson R."/>
            <person name="Madupu R."/>
            <person name="Durkin A.S."/>
            <person name="Torralba M."/>
            <person name="Methe B."/>
            <person name="Sutton G.G."/>
            <person name="Strausberg R.L."/>
            <person name="Nelson K.E."/>
        </authorList>
    </citation>
    <scope>NUCLEOTIDE SEQUENCE [LARGE SCALE GENOMIC DNA]</scope>
    <source>
        <strain evidence="1 2">653-L</strain>
    </source>
</reference>
<comment type="caution">
    <text evidence="1">The sequence shown here is derived from an EMBL/GenBank/DDBJ whole genome shotgun (WGS) entry which is preliminary data.</text>
</comment>
<evidence type="ECO:0000313" key="1">
    <source>
        <dbReference type="EMBL" id="EFD04388.1"/>
    </source>
</evidence>
<accession>D3MU86</accession>
<dbReference type="AlphaFoldDB" id="D3MU86"/>
<dbReference type="RefSeq" id="WP_002844515.1">
    <property type="nucleotide sequence ID" value="NZ_ADJN01000065.1"/>
</dbReference>
<keyword evidence="2" id="KW-1185">Reference proteome</keyword>
<dbReference type="EMBL" id="ADJN01000065">
    <property type="protein sequence ID" value="EFD04388.1"/>
    <property type="molecule type" value="Genomic_DNA"/>
</dbReference>
<evidence type="ECO:0000313" key="2">
    <source>
        <dbReference type="Proteomes" id="UP000004206"/>
    </source>
</evidence>
<protein>
    <submittedName>
        <fullName evidence="1">Uncharacterized protein</fullName>
    </submittedName>
</protein>
<sequence length="215" mass="24889">MSNYKTEVERTEKLYSDYESTFKDIFAEIKKDDNLSPTKILDIVGNIQSVKKSRKRWAFGGMTPVITKKYERGMCEYIKMPLSFKPSVIIASLANASSVGNESYNRDMEAIPALMIDTNGFYMRTLVGVGHDKTYNHNEPFVLTIKNSSYVGYFDEVKNQSPIEIASKRKIQFKYENREFIVAWSDSLDIEKAEPLYVNKNKFGEDKVQYWIAFE</sequence>
<organism evidence="1 2">
    <name type="scientific">Peptostreptococcus anaerobius 653-L</name>
    <dbReference type="NCBI Taxonomy" id="596329"/>
    <lineage>
        <taxon>Bacteria</taxon>
        <taxon>Bacillati</taxon>
        <taxon>Bacillota</taxon>
        <taxon>Clostridia</taxon>
        <taxon>Peptostreptococcales</taxon>
        <taxon>Peptostreptococcaceae</taxon>
        <taxon>Peptostreptococcus</taxon>
    </lineage>
</organism>